<keyword evidence="1" id="KW-0812">Transmembrane</keyword>
<evidence type="ECO:0000313" key="5">
    <source>
        <dbReference type="Proteomes" id="UP000190777"/>
    </source>
</evidence>
<name>A0A378QQ12_9GAMM</name>
<keyword evidence="1" id="KW-1133">Transmembrane helix</keyword>
<reference evidence="2 5" key="1">
    <citation type="submission" date="2017-03" db="EMBL/GenBank/DDBJ databases">
        <title>Draft genome sequence of Moraxella equi CCUG 4950T type strain.</title>
        <authorList>
            <person name="Salva-Serra F."/>
            <person name="Engstrom-Jakobsson H."/>
            <person name="Thorell K."/>
            <person name="Jaen-Luchoro D."/>
            <person name="Gonzales-Siles L."/>
            <person name="Karlsson R."/>
            <person name="Yazdan S."/>
            <person name="Boulund F."/>
            <person name="Johnning A."/>
            <person name="Engstrand L."/>
            <person name="Kristiansson E."/>
            <person name="Moore E."/>
        </authorList>
    </citation>
    <scope>NUCLEOTIDE SEQUENCE [LARGE SCALE GENOMIC DNA]</scope>
    <source>
        <strain evidence="2 5">CCUG 4950</strain>
    </source>
</reference>
<accession>A0A378QQ12</accession>
<evidence type="ECO:0000313" key="4">
    <source>
        <dbReference type="EMBL" id="STZ02957.1"/>
    </source>
</evidence>
<organism evidence="4 6">
    <name type="scientific">Moraxella equi</name>
    <dbReference type="NCBI Taxonomy" id="60442"/>
    <lineage>
        <taxon>Bacteria</taxon>
        <taxon>Pseudomonadati</taxon>
        <taxon>Pseudomonadota</taxon>
        <taxon>Gammaproteobacteria</taxon>
        <taxon>Moraxellales</taxon>
        <taxon>Moraxellaceae</taxon>
        <taxon>Moraxella</taxon>
    </lineage>
</organism>
<keyword evidence="1" id="KW-0472">Membrane</keyword>
<dbReference type="Proteomes" id="UP000254618">
    <property type="component" value="Unassembled WGS sequence"/>
</dbReference>
<evidence type="ECO:0000313" key="3">
    <source>
        <dbReference type="EMBL" id="STZ02701.1"/>
    </source>
</evidence>
<keyword evidence="5" id="KW-1185">Reference proteome</keyword>
<proteinExistence type="predicted"/>
<protein>
    <submittedName>
        <fullName evidence="4">Uncharacterized protein</fullName>
    </submittedName>
</protein>
<dbReference type="EMBL" id="UGQF01000001">
    <property type="protein sequence ID" value="STZ02701.1"/>
    <property type="molecule type" value="Genomic_DNA"/>
</dbReference>
<feature type="transmembrane region" description="Helical" evidence="1">
    <location>
        <begin position="49"/>
        <end position="66"/>
    </location>
</feature>
<dbReference type="RefSeq" id="WP_079325597.1">
    <property type="nucleotide sequence ID" value="NZ_MXAP01000060.1"/>
</dbReference>
<dbReference type="EMBL" id="MXAP01000060">
    <property type="protein sequence ID" value="OPH38383.1"/>
    <property type="molecule type" value="Genomic_DNA"/>
</dbReference>
<dbReference type="AlphaFoldDB" id="A0A378QQ12"/>
<evidence type="ECO:0000313" key="2">
    <source>
        <dbReference type="EMBL" id="OPH38383.1"/>
    </source>
</evidence>
<gene>
    <name evidence="2" type="ORF">B5J93_06300</name>
    <name evidence="3" type="ORF">NCTC11012_00928</name>
    <name evidence="4" type="ORF">NCTC11012_01186</name>
</gene>
<dbReference type="Proteomes" id="UP000190777">
    <property type="component" value="Unassembled WGS sequence"/>
</dbReference>
<dbReference type="EMBL" id="UGQF01000001">
    <property type="protein sequence ID" value="STZ02957.1"/>
    <property type="molecule type" value="Genomic_DNA"/>
</dbReference>
<evidence type="ECO:0000313" key="6">
    <source>
        <dbReference type="Proteomes" id="UP000254618"/>
    </source>
</evidence>
<sequence>MLDRQFIKQHGLKSIAVDFTALDKSLSKYVLPLFFGIIFVMKFQELTPLEVVMMSILFVIVIFYFIKLTKNHADEVWETIDGFIIVIGQKYEKILFSDLEQVKYHTNWFLDNKNPIVTFYFKKPNQFGKKVYFVTWEDASNFKTAWTKNPVTESYVNSLQEKINENT</sequence>
<reference evidence="4 6" key="2">
    <citation type="submission" date="2018-06" db="EMBL/GenBank/DDBJ databases">
        <authorList>
            <consortium name="Pathogen Informatics"/>
            <person name="Doyle S."/>
        </authorList>
    </citation>
    <scope>NUCLEOTIDE SEQUENCE [LARGE SCALE GENOMIC DNA]</scope>
    <source>
        <strain evidence="4 6">NCTC11012</strain>
    </source>
</reference>
<evidence type="ECO:0000256" key="1">
    <source>
        <dbReference type="SAM" id="Phobius"/>
    </source>
</evidence>